<dbReference type="PANTHER" id="PTHR30050:SF4">
    <property type="entry name" value="ATP-BINDING PROTEIN RV3427C IN INSERTION SEQUENCE-RELATED"/>
    <property type="match status" value="1"/>
</dbReference>
<dbReference type="OrthoDB" id="8150723at2"/>
<dbReference type="InterPro" id="IPR047661">
    <property type="entry name" value="IstB"/>
</dbReference>
<gene>
    <name evidence="5" type="ORF">SAMN05661003_1103</name>
</gene>
<evidence type="ECO:0000313" key="5">
    <source>
        <dbReference type="EMBL" id="SDE39607.1"/>
    </source>
</evidence>
<evidence type="ECO:0000256" key="3">
    <source>
        <dbReference type="ARBA" id="ARBA00022840"/>
    </source>
</evidence>
<comment type="similarity">
    <text evidence="1">Belongs to the IS21/IS1162 putative ATP-binding protein family.</text>
</comment>
<dbReference type="SMART" id="SM00382">
    <property type="entry name" value="AAA"/>
    <property type="match status" value="1"/>
</dbReference>
<evidence type="ECO:0000313" key="6">
    <source>
        <dbReference type="Proteomes" id="UP000243205"/>
    </source>
</evidence>
<dbReference type="InterPro" id="IPR027417">
    <property type="entry name" value="P-loop_NTPase"/>
</dbReference>
<dbReference type="InterPro" id="IPR028350">
    <property type="entry name" value="DNAC/IstB-like"/>
</dbReference>
<dbReference type="SUPFAM" id="SSF52540">
    <property type="entry name" value="P-loop containing nucleoside triphosphate hydrolases"/>
    <property type="match status" value="1"/>
</dbReference>
<dbReference type="GO" id="GO:0005524">
    <property type="term" value="F:ATP binding"/>
    <property type="evidence" value="ECO:0007669"/>
    <property type="project" value="UniProtKB-KW"/>
</dbReference>
<sequence length="264" mass="29551">MSDVLHQRMVTLCDALKFQAVANVYSDLAEVAAKQETSYIEYLEQVLKAENDLRQGRSRHTMAKLAGFPAIKTLEDYDFEFATGAPRQRIIDLAGMAFLERKENVILLGPSGTGKTHLAIALGYRATQCGVKVRFICAADLMLQLKSAQRQGRYKEVLRRSVLGPRLLIIDEIGYLPFSDTQANLFFQVIAKRYEEGSVILTSNLSFGEWEQAFGGNTALTSAMLDRLLHHAHVIQIRGDSYRLKEKRRAGIMGTPLPTAQIED</sequence>
<dbReference type="InterPro" id="IPR002611">
    <property type="entry name" value="IstB_ATP-bd"/>
</dbReference>
<keyword evidence="2" id="KW-0547">Nucleotide-binding</keyword>
<dbReference type="EMBL" id="FNAQ01000010">
    <property type="protein sequence ID" value="SDE39607.1"/>
    <property type="molecule type" value="Genomic_DNA"/>
</dbReference>
<dbReference type="Gene3D" id="3.40.50.300">
    <property type="entry name" value="P-loop containing nucleotide triphosphate hydrolases"/>
    <property type="match status" value="1"/>
</dbReference>
<name>A0A1G7CJU7_9BACT</name>
<dbReference type="NCBIfam" id="NF038214">
    <property type="entry name" value="IS21_help_AAA"/>
    <property type="match status" value="1"/>
</dbReference>
<keyword evidence="6" id="KW-1185">Reference proteome</keyword>
<dbReference type="PANTHER" id="PTHR30050">
    <property type="entry name" value="CHROMOSOMAL REPLICATION INITIATOR PROTEIN DNAA"/>
    <property type="match status" value="1"/>
</dbReference>
<evidence type="ECO:0000259" key="4">
    <source>
        <dbReference type="SMART" id="SM00382"/>
    </source>
</evidence>
<organism evidence="5 6">
    <name type="scientific">Desulfuromonas thiophila</name>
    <dbReference type="NCBI Taxonomy" id="57664"/>
    <lineage>
        <taxon>Bacteria</taxon>
        <taxon>Pseudomonadati</taxon>
        <taxon>Thermodesulfobacteriota</taxon>
        <taxon>Desulfuromonadia</taxon>
        <taxon>Desulfuromonadales</taxon>
        <taxon>Desulfuromonadaceae</taxon>
        <taxon>Desulfuromonas</taxon>
    </lineage>
</organism>
<proteinExistence type="inferred from homology"/>
<dbReference type="STRING" id="57664.SAMN05661003_1103"/>
<protein>
    <submittedName>
        <fullName evidence="5">DNA replication protein DnaC</fullName>
    </submittedName>
</protein>
<reference evidence="6" key="1">
    <citation type="submission" date="2016-10" db="EMBL/GenBank/DDBJ databases">
        <authorList>
            <person name="Varghese N."/>
            <person name="Submissions S."/>
        </authorList>
    </citation>
    <scope>NUCLEOTIDE SEQUENCE [LARGE SCALE GENOMIC DNA]</scope>
    <source>
        <strain evidence="6">DSM 8987</strain>
    </source>
</reference>
<dbReference type="AlphaFoldDB" id="A0A1G7CJU7"/>
<dbReference type="PIRSF" id="PIRSF003073">
    <property type="entry name" value="DNAC_TnpB_IstB"/>
    <property type="match status" value="1"/>
</dbReference>
<dbReference type="NCBIfam" id="NF006616">
    <property type="entry name" value="PRK09183.1"/>
    <property type="match status" value="1"/>
</dbReference>
<dbReference type="InterPro" id="IPR003593">
    <property type="entry name" value="AAA+_ATPase"/>
</dbReference>
<evidence type="ECO:0000256" key="2">
    <source>
        <dbReference type="ARBA" id="ARBA00022741"/>
    </source>
</evidence>
<dbReference type="CDD" id="cd00009">
    <property type="entry name" value="AAA"/>
    <property type="match status" value="1"/>
</dbReference>
<dbReference type="Pfam" id="PF01695">
    <property type="entry name" value="IstB_IS21"/>
    <property type="match status" value="1"/>
</dbReference>
<evidence type="ECO:0000256" key="1">
    <source>
        <dbReference type="ARBA" id="ARBA00008059"/>
    </source>
</evidence>
<dbReference type="RefSeq" id="WP_092078730.1">
    <property type="nucleotide sequence ID" value="NZ_FNAQ01000010.1"/>
</dbReference>
<keyword evidence="3" id="KW-0067">ATP-binding</keyword>
<feature type="domain" description="AAA+ ATPase" evidence="4">
    <location>
        <begin position="101"/>
        <end position="238"/>
    </location>
</feature>
<accession>A0A1G7CJU7</accession>
<dbReference type="FunFam" id="3.40.50.300:FF:000606">
    <property type="entry name" value="IS100 transposase orfB"/>
    <property type="match status" value="1"/>
</dbReference>
<dbReference type="GO" id="GO:0006260">
    <property type="term" value="P:DNA replication"/>
    <property type="evidence" value="ECO:0007669"/>
    <property type="project" value="TreeGrafter"/>
</dbReference>
<dbReference type="Proteomes" id="UP000243205">
    <property type="component" value="Unassembled WGS sequence"/>
</dbReference>